<protein>
    <submittedName>
        <fullName evidence="3">Putative YigZ family protein</fullName>
    </submittedName>
</protein>
<evidence type="ECO:0000259" key="2">
    <source>
        <dbReference type="Pfam" id="PF01205"/>
    </source>
</evidence>
<evidence type="ECO:0000313" key="3">
    <source>
        <dbReference type="EMBL" id="MBB4882730.1"/>
    </source>
</evidence>
<comment type="caution">
    <text evidence="3">The sequence shown here is derived from an EMBL/GenBank/DDBJ whole genome shotgun (WGS) entry which is preliminary data.</text>
</comment>
<dbReference type="Gene3D" id="3.30.230.30">
    <property type="entry name" value="Impact, N-terminal domain"/>
    <property type="match status" value="1"/>
</dbReference>
<sequence length="244" mass="25779">MPSPVPTDAAPRPSGPVECTVPAAGLMHECGWIRHEEEVRRSRFLAYLARTPHEESARAVVAALRRRHHDARHVCSAWILGADRARRRSSDDGEPAGTAGVPMLEALALRETAPGRADLTDVTAVVVRYFGGVKLGAGGLVRAYSDAVSRALDAAPLVARRRRALFAVAAPHGEAGRWAHELELAGAPVTGIRWDGPEAVIELGVADSPQAVGGLHTALARITAGHARAEPAGHAWTDDPAARS</sequence>
<dbReference type="RefSeq" id="WP_376698710.1">
    <property type="nucleotide sequence ID" value="NZ_BMLA01000001.1"/>
</dbReference>
<dbReference type="InterPro" id="IPR023582">
    <property type="entry name" value="Impact"/>
</dbReference>
<dbReference type="GO" id="GO:0006446">
    <property type="term" value="P:regulation of translational initiation"/>
    <property type="evidence" value="ECO:0007669"/>
    <property type="project" value="TreeGrafter"/>
</dbReference>
<dbReference type="PANTHER" id="PTHR16301:SF20">
    <property type="entry name" value="IMPACT FAMILY MEMBER YIGZ"/>
    <property type="match status" value="1"/>
</dbReference>
<dbReference type="InterPro" id="IPR001498">
    <property type="entry name" value="Impact_N"/>
</dbReference>
<evidence type="ECO:0000256" key="1">
    <source>
        <dbReference type="ARBA" id="ARBA00007665"/>
    </source>
</evidence>
<dbReference type="InterPro" id="IPR036956">
    <property type="entry name" value="Impact_N_sf"/>
</dbReference>
<dbReference type="Proteomes" id="UP000560081">
    <property type="component" value="Unassembled WGS sequence"/>
</dbReference>
<accession>A0A7W7L320</accession>
<organism evidence="3 4">
    <name type="scientific">Micrococcus flavus</name>
    <dbReference type="NCBI Taxonomy" id="384602"/>
    <lineage>
        <taxon>Bacteria</taxon>
        <taxon>Bacillati</taxon>
        <taxon>Actinomycetota</taxon>
        <taxon>Actinomycetes</taxon>
        <taxon>Micrococcales</taxon>
        <taxon>Micrococcaceae</taxon>
        <taxon>Micrococcus</taxon>
    </lineage>
</organism>
<comment type="similarity">
    <text evidence="1">Belongs to the IMPACT family.</text>
</comment>
<evidence type="ECO:0000313" key="4">
    <source>
        <dbReference type="Proteomes" id="UP000560081"/>
    </source>
</evidence>
<name>A0A7W7L320_9MICC</name>
<dbReference type="InterPro" id="IPR020568">
    <property type="entry name" value="Ribosomal_Su5_D2-typ_SF"/>
</dbReference>
<dbReference type="AlphaFoldDB" id="A0A7W7L320"/>
<dbReference type="Pfam" id="PF01205">
    <property type="entry name" value="Impact_N"/>
    <property type="match status" value="1"/>
</dbReference>
<dbReference type="EMBL" id="JACHMC010000001">
    <property type="protein sequence ID" value="MBB4882730.1"/>
    <property type="molecule type" value="Genomic_DNA"/>
</dbReference>
<feature type="domain" description="Impact N-terminal" evidence="2">
    <location>
        <begin position="40"/>
        <end position="152"/>
    </location>
</feature>
<reference evidence="3 4" key="1">
    <citation type="submission" date="2020-08" db="EMBL/GenBank/DDBJ databases">
        <title>Sequencing the genomes of 1000 actinobacteria strains.</title>
        <authorList>
            <person name="Klenk H.-P."/>
        </authorList>
    </citation>
    <scope>NUCLEOTIDE SEQUENCE [LARGE SCALE GENOMIC DNA]</scope>
    <source>
        <strain evidence="3 4">DSM 19079</strain>
    </source>
</reference>
<dbReference type="PANTHER" id="PTHR16301">
    <property type="entry name" value="IMPACT-RELATED"/>
    <property type="match status" value="1"/>
</dbReference>
<dbReference type="SUPFAM" id="SSF54211">
    <property type="entry name" value="Ribosomal protein S5 domain 2-like"/>
    <property type="match status" value="1"/>
</dbReference>
<keyword evidence="4" id="KW-1185">Reference proteome</keyword>
<gene>
    <name evidence="3" type="ORF">BJ976_001081</name>
</gene>
<proteinExistence type="inferred from homology"/>
<dbReference type="GO" id="GO:0005737">
    <property type="term" value="C:cytoplasm"/>
    <property type="evidence" value="ECO:0007669"/>
    <property type="project" value="TreeGrafter"/>
</dbReference>